<feature type="binding site" evidence="3">
    <location>
        <position position="90"/>
    </location>
    <ligand>
        <name>Zn(2+)</name>
        <dbReference type="ChEBI" id="CHEBI:29105"/>
        <label>1</label>
    </ligand>
</feature>
<dbReference type="InterPro" id="IPR011650">
    <property type="entry name" value="Peptidase_M20_dimer"/>
</dbReference>
<dbReference type="InterPro" id="IPR002933">
    <property type="entry name" value="Peptidase_M20"/>
</dbReference>
<feature type="binding site" evidence="3">
    <location>
        <position position="79"/>
    </location>
    <ligand>
        <name>Zn(2+)</name>
        <dbReference type="ChEBI" id="CHEBI:29105"/>
        <label>1</label>
    </ligand>
</feature>
<dbReference type="Proteomes" id="UP000184171">
    <property type="component" value="Unassembled WGS sequence"/>
</dbReference>
<feature type="binding site" evidence="3">
    <location>
        <position position="90"/>
    </location>
    <ligand>
        <name>Zn(2+)</name>
        <dbReference type="ChEBI" id="CHEBI:29105"/>
        <label>2</label>
    </ligand>
</feature>
<evidence type="ECO:0000256" key="3">
    <source>
        <dbReference type="PIRSR" id="PIRSR001235-1"/>
    </source>
</evidence>
<name>A0A1M6F479_MALRU</name>
<keyword evidence="7" id="KW-1185">Reference proteome</keyword>
<dbReference type="AlphaFoldDB" id="A0A1M6F479"/>
<dbReference type="Gene3D" id="3.30.70.360">
    <property type="match status" value="1"/>
</dbReference>
<feature type="domain" description="Peptidase M20 dimerisation" evidence="5">
    <location>
        <begin position="213"/>
        <end position="309"/>
    </location>
</feature>
<organism evidence="6 7">
    <name type="scientific">Malonomonas rubra DSM 5091</name>
    <dbReference type="NCBI Taxonomy" id="1122189"/>
    <lineage>
        <taxon>Bacteria</taxon>
        <taxon>Pseudomonadati</taxon>
        <taxon>Thermodesulfobacteriota</taxon>
        <taxon>Desulfuromonadia</taxon>
        <taxon>Desulfuromonadales</taxon>
        <taxon>Geopsychrobacteraceae</taxon>
        <taxon>Malonomonas</taxon>
    </lineage>
</organism>
<dbReference type="PANTHER" id="PTHR32494:SF5">
    <property type="entry name" value="ALLANTOATE AMIDOHYDROLASE"/>
    <property type="match status" value="1"/>
</dbReference>
<dbReference type="OrthoDB" id="9808195at2"/>
<dbReference type="RefSeq" id="WP_072906636.1">
    <property type="nucleotide sequence ID" value="NZ_FQZT01000003.1"/>
</dbReference>
<keyword evidence="2 6" id="KW-0378">Hydrolase</keyword>
<dbReference type="PANTHER" id="PTHR32494">
    <property type="entry name" value="ALLANTOATE DEIMINASE-RELATED"/>
    <property type="match status" value="1"/>
</dbReference>
<evidence type="ECO:0000259" key="5">
    <source>
        <dbReference type="Pfam" id="PF07687"/>
    </source>
</evidence>
<evidence type="ECO:0000256" key="2">
    <source>
        <dbReference type="ARBA" id="ARBA00022801"/>
    </source>
</evidence>
<dbReference type="PIRSF" id="PIRSF001235">
    <property type="entry name" value="Amidase_carbamoylase"/>
    <property type="match status" value="1"/>
</dbReference>
<dbReference type="EMBL" id="FQZT01000003">
    <property type="protein sequence ID" value="SHI92473.1"/>
    <property type="molecule type" value="Genomic_DNA"/>
</dbReference>
<dbReference type="Gene3D" id="3.40.630.10">
    <property type="entry name" value="Zn peptidases"/>
    <property type="match status" value="1"/>
</dbReference>
<feature type="binding site" evidence="3">
    <location>
        <position position="189"/>
    </location>
    <ligand>
        <name>Zn(2+)</name>
        <dbReference type="ChEBI" id="CHEBI:29105"/>
        <label>1</label>
    </ligand>
</feature>
<feature type="binding site" evidence="4">
    <location>
        <position position="288"/>
    </location>
    <ligand>
        <name>allantoate</name>
        <dbReference type="ChEBI" id="CHEBI:17536"/>
    </ligand>
</feature>
<dbReference type="PROSITE" id="PS00758">
    <property type="entry name" value="ARGE_DAPE_CPG2_1"/>
    <property type="match status" value="1"/>
</dbReference>
<dbReference type="InterPro" id="IPR001261">
    <property type="entry name" value="ArgE/DapE_CS"/>
</dbReference>
<sequence length="410" mass="44201">MRVSQQRLQNDLEAIGRFGRLEKGGYSRLAFTEPDRQARNWLQQQMRDIGLDVSIDALGNIRGRREGKQDLPPVLIGSHLDTVPEGGNYDGIIGVLAGLEVIRVLNEQTIKTERPIEVVNFSAEESSRFSVATLGSKAMAGKLAPESLQSLVDKEGCTLQQALHQCGYSGEPAAARIAPGQLHAFLELHIEQGPVLEAGNVDVGIVTAIAAATRFRVTIEGRADHSGNTPMGMRKDALAAASEIVLGVEQICGKEAGERTVGTVGYQHISPGAMNVVPGRVELGIDIRDVKMADKDVAVAKVIALMKGVAQRRDLKIDYQQLCNDQPVELSPKIIDCLQKNADQLHLSSLQMPSGAGHDAMNLVGLTDVGMIFVPSVDGVSHNVAEFSRMEDICRGSDLLLHTVLQLAQE</sequence>
<dbReference type="SUPFAM" id="SSF53187">
    <property type="entry name" value="Zn-dependent exopeptidases"/>
    <property type="match status" value="1"/>
</dbReference>
<dbReference type="GO" id="GO:0016813">
    <property type="term" value="F:hydrolase activity, acting on carbon-nitrogen (but not peptide) bonds, in linear amidines"/>
    <property type="evidence" value="ECO:0007669"/>
    <property type="project" value="InterPro"/>
</dbReference>
<dbReference type="InterPro" id="IPR010158">
    <property type="entry name" value="Amidase_Cbmase"/>
</dbReference>
<dbReference type="STRING" id="1122189.SAMN02745165_01149"/>
<feature type="binding site" evidence="3">
    <location>
        <position position="382"/>
    </location>
    <ligand>
        <name>Zn(2+)</name>
        <dbReference type="ChEBI" id="CHEBI:29105"/>
        <label>2</label>
    </ligand>
</feature>
<dbReference type="CDD" id="cd03884">
    <property type="entry name" value="M20_bAS"/>
    <property type="match status" value="1"/>
</dbReference>
<feature type="binding site" evidence="4">
    <location>
        <position position="275"/>
    </location>
    <ligand>
        <name>allantoate</name>
        <dbReference type="ChEBI" id="CHEBI:17536"/>
    </ligand>
</feature>
<dbReference type="SUPFAM" id="SSF55031">
    <property type="entry name" value="Bacterial exopeptidase dimerisation domain"/>
    <property type="match status" value="1"/>
</dbReference>
<evidence type="ECO:0000313" key="6">
    <source>
        <dbReference type="EMBL" id="SHI92473.1"/>
    </source>
</evidence>
<evidence type="ECO:0000256" key="1">
    <source>
        <dbReference type="ARBA" id="ARBA00006153"/>
    </source>
</evidence>
<comment type="similarity">
    <text evidence="1">Belongs to the peptidase M20 family.</text>
</comment>
<keyword evidence="3" id="KW-0479">Metal-binding</keyword>
<dbReference type="NCBIfam" id="NF006771">
    <property type="entry name" value="PRK09290.1-5"/>
    <property type="match status" value="1"/>
</dbReference>
<feature type="binding site" evidence="4">
    <location>
        <position position="214"/>
    </location>
    <ligand>
        <name>allantoate</name>
        <dbReference type="ChEBI" id="CHEBI:17536"/>
    </ligand>
</feature>
<dbReference type="Pfam" id="PF01546">
    <property type="entry name" value="Peptidase_M20"/>
    <property type="match status" value="1"/>
</dbReference>
<accession>A0A1M6F479</accession>
<protein>
    <submittedName>
        <fullName evidence="6">N-carbamoyl-L-amino-acid hydrolase</fullName>
    </submittedName>
</protein>
<feature type="binding site" evidence="3">
    <location>
        <position position="125"/>
    </location>
    <ligand>
        <name>Zn(2+)</name>
        <dbReference type="ChEBI" id="CHEBI:29105"/>
        <label>2</label>
    </ligand>
</feature>
<proteinExistence type="inferred from homology"/>
<gene>
    <name evidence="6" type="ORF">SAMN02745165_01149</name>
</gene>
<comment type="cofactor">
    <cofactor evidence="3">
        <name>Zn(2+)</name>
        <dbReference type="ChEBI" id="CHEBI:29105"/>
    </cofactor>
    <text evidence="3">Binds 2 Zn(2+) ions per subunit.</text>
</comment>
<dbReference type="GO" id="GO:0046872">
    <property type="term" value="F:metal ion binding"/>
    <property type="evidence" value="ECO:0007669"/>
    <property type="project" value="UniProtKB-KW"/>
</dbReference>
<evidence type="ECO:0000313" key="7">
    <source>
        <dbReference type="Proteomes" id="UP000184171"/>
    </source>
</evidence>
<dbReference type="Pfam" id="PF07687">
    <property type="entry name" value="M20_dimer"/>
    <property type="match status" value="1"/>
</dbReference>
<dbReference type="NCBIfam" id="TIGR01879">
    <property type="entry name" value="hydantase"/>
    <property type="match status" value="1"/>
</dbReference>
<reference evidence="6 7" key="1">
    <citation type="submission" date="2016-11" db="EMBL/GenBank/DDBJ databases">
        <authorList>
            <person name="Jaros S."/>
            <person name="Januszkiewicz K."/>
            <person name="Wedrychowicz H."/>
        </authorList>
    </citation>
    <scope>NUCLEOTIDE SEQUENCE [LARGE SCALE GENOMIC DNA]</scope>
    <source>
        <strain evidence="6 7">DSM 5091</strain>
    </source>
</reference>
<dbReference type="InterPro" id="IPR036264">
    <property type="entry name" value="Bact_exopeptidase_dim_dom"/>
</dbReference>
<keyword evidence="3" id="KW-0862">Zinc</keyword>
<evidence type="ECO:0000256" key="4">
    <source>
        <dbReference type="PIRSR" id="PIRSR001235-2"/>
    </source>
</evidence>